<proteinExistence type="predicted"/>
<protein>
    <submittedName>
        <fullName evidence="2">Methyltransferase</fullName>
    </submittedName>
</protein>
<dbReference type="InterPro" id="IPR013217">
    <property type="entry name" value="Methyltransf_12"/>
</dbReference>
<dbReference type="Proteomes" id="UP000320011">
    <property type="component" value="Unassembled WGS sequence"/>
</dbReference>
<dbReference type="OrthoDB" id="3366024at2"/>
<keyword evidence="3" id="KW-1185">Reference proteome</keyword>
<keyword evidence="2" id="KW-0489">Methyltransferase</keyword>
<dbReference type="SUPFAM" id="SSF53335">
    <property type="entry name" value="S-adenosyl-L-methionine-dependent methyltransferases"/>
    <property type="match status" value="1"/>
</dbReference>
<evidence type="ECO:0000259" key="1">
    <source>
        <dbReference type="Pfam" id="PF08242"/>
    </source>
</evidence>
<dbReference type="InterPro" id="IPR029063">
    <property type="entry name" value="SAM-dependent_MTases_sf"/>
</dbReference>
<evidence type="ECO:0000313" key="2">
    <source>
        <dbReference type="EMBL" id="TVT61472.1"/>
    </source>
</evidence>
<keyword evidence="2" id="KW-0808">Transferase</keyword>
<accession>A0A558DKF8</accession>
<reference evidence="2 3" key="2">
    <citation type="submission" date="2019-08" db="EMBL/GenBank/DDBJ databases">
        <title>Amycolatopsis acidicola sp. nov., isolated from peat swamp forest soil.</title>
        <authorList>
            <person name="Srisuk N."/>
        </authorList>
    </citation>
    <scope>NUCLEOTIDE SEQUENCE [LARGE SCALE GENOMIC DNA]</scope>
    <source>
        <strain evidence="2 3">TBRC 6029</strain>
    </source>
</reference>
<dbReference type="CDD" id="cd02440">
    <property type="entry name" value="AdoMet_MTases"/>
    <property type="match status" value="1"/>
</dbReference>
<gene>
    <name evidence="2" type="ORF">FNH05_02870</name>
</gene>
<feature type="domain" description="Methyltransferase type 12" evidence="1">
    <location>
        <begin position="58"/>
        <end position="158"/>
    </location>
</feature>
<evidence type="ECO:0000313" key="3">
    <source>
        <dbReference type="Proteomes" id="UP000320011"/>
    </source>
</evidence>
<dbReference type="Gene3D" id="3.40.50.150">
    <property type="entry name" value="Vaccinia Virus protein VP39"/>
    <property type="match status" value="1"/>
</dbReference>
<dbReference type="AlphaFoldDB" id="A0A558DKF8"/>
<comment type="caution">
    <text evidence="2">The sequence shown here is derived from an EMBL/GenBank/DDBJ whole genome shotgun (WGS) entry which is preliminary data.</text>
</comment>
<organism evidence="2 3">
    <name type="scientific">Amycolatopsis rhizosphaerae</name>
    <dbReference type="NCBI Taxonomy" id="2053003"/>
    <lineage>
        <taxon>Bacteria</taxon>
        <taxon>Bacillati</taxon>
        <taxon>Actinomycetota</taxon>
        <taxon>Actinomycetes</taxon>
        <taxon>Pseudonocardiales</taxon>
        <taxon>Pseudonocardiaceae</taxon>
        <taxon>Amycolatopsis</taxon>
    </lineage>
</organism>
<dbReference type="EMBL" id="VJWX01000013">
    <property type="protein sequence ID" value="TVT61472.1"/>
    <property type="molecule type" value="Genomic_DNA"/>
</dbReference>
<dbReference type="GO" id="GO:0008168">
    <property type="term" value="F:methyltransferase activity"/>
    <property type="evidence" value="ECO:0007669"/>
    <property type="project" value="UniProtKB-KW"/>
</dbReference>
<reference evidence="2 3" key="1">
    <citation type="submission" date="2019-07" db="EMBL/GenBank/DDBJ databases">
        <authorList>
            <person name="Duangmal K."/>
            <person name="Teo W.F.A."/>
        </authorList>
    </citation>
    <scope>NUCLEOTIDE SEQUENCE [LARGE SCALE GENOMIC DNA]</scope>
    <source>
        <strain evidence="2 3">TBRC 6029</strain>
    </source>
</reference>
<dbReference type="GO" id="GO:0032259">
    <property type="term" value="P:methylation"/>
    <property type="evidence" value="ECO:0007669"/>
    <property type="project" value="UniProtKB-KW"/>
</dbReference>
<dbReference type="Pfam" id="PF08242">
    <property type="entry name" value="Methyltransf_12"/>
    <property type="match status" value="1"/>
</dbReference>
<sequence>MSDSLSPRDSRVAFDHAAEDWLAWQQTPWARVYYALVRRILSTLPDTPGRSRDVLDVLDVGGANGVDSLPFLEAGHRVTIIDSSSVLLSEAVAAAERGGLDRDRLRVEYRDLDDRPLPPPTGSAGWDLVLCHNVLHYRDDPAELVGRLVAATRPGGTLSLIAPNPAMDVLAAAVRDGNPGQGLALLDAPTRRSVTVGAMMHRLERADVEAGVRAAGAAVTGRFGLRTVIDLVSDDDLKRDPEWLRRTTELELALCARVPYRDIARFWQLICRRRD</sequence>
<name>A0A558DKF8_9PSEU</name>